<keyword evidence="3" id="KW-0560">Oxidoreductase</keyword>
<dbReference type="InterPro" id="IPR005399">
    <property type="entry name" value="K_chnl_volt-dep_bsu_KCNAB-rel"/>
</dbReference>
<dbReference type="Gene3D" id="3.20.20.100">
    <property type="entry name" value="NADP-dependent oxidoreductase domain"/>
    <property type="match status" value="1"/>
</dbReference>
<name>A0ABM8H5W9_9MICO</name>
<reference evidence="6" key="1">
    <citation type="journal article" date="2019" name="Int. J. Syst. Evol. Microbiol.">
        <title>The Global Catalogue of Microorganisms (GCM) 10K type strain sequencing project: providing services to taxonomists for standard genome sequencing and annotation.</title>
        <authorList>
            <consortium name="The Broad Institute Genomics Platform"/>
            <consortium name="The Broad Institute Genome Sequencing Center for Infectious Disease"/>
            <person name="Wu L."/>
            <person name="Ma J."/>
        </authorList>
    </citation>
    <scope>NUCLEOTIDE SEQUENCE [LARGE SCALE GENOMIC DNA]</scope>
    <source>
        <strain evidence="6">NBRC 109019</strain>
    </source>
</reference>
<dbReference type="PANTHER" id="PTHR43150">
    <property type="entry name" value="HYPERKINETIC, ISOFORM M"/>
    <property type="match status" value="1"/>
</dbReference>
<evidence type="ECO:0000256" key="2">
    <source>
        <dbReference type="ARBA" id="ARBA00022857"/>
    </source>
</evidence>
<dbReference type="SUPFAM" id="SSF51430">
    <property type="entry name" value="NAD(P)-linked oxidoreductase"/>
    <property type="match status" value="1"/>
</dbReference>
<feature type="domain" description="NADP-dependent oxidoreductase" evidence="4">
    <location>
        <begin position="28"/>
        <end position="68"/>
    </location>
</feature>
<dbReference type="Proteomes" id="UP001321477">
    <property type="component" value="Chromosome"/>
</dbReference>
<evidence type="ECO:0000256" key="1">
    <source>
        <dbReference type="ARBA" id="ARBA00006515"/>
    </source>
</evidence>
<accession>A0ABM8H5W9</accession>
<proteinExistence type="inferred from homology"/>
<comment type="similarity">
    <text evidence="1">Belongs to the shaker potassium channel beta subunit family.</text>
</comment>
<dbReference type="PANTHER" id="PTHR43150:SF4">
    <property type="entry name" value="L-GLYCERALDEHYDE 3-PHOSPHATE REDUCTASE"/>
    <property type="match status" value="1"/>
</dbReference>
<evidence type="ECO:0000256" key="3">
    <source>
        <dbReference type="ARBA" id="ARBA00023002"/>
    </source>
</evidence>
<gene>
    <name evidence="5" type="ORF">GCM10025870_33040</name>
</gene>
<dbReference type="InterPro" id="IPR036812">
    <property type="entry name" value="NAD(P)_OxRdtase_dom_sf"/>
</dbReference>
<evidence type="ECO:0000313" key="6">
    <source>
        <dbReference type="Proteomes" id="UP001321477"/>
    </source>
</evidence>
<dbReference type="EMBL" id="AP027734">
    <property type="protein sequence ID" value="BDZ56231.1"/>
    <property type="molecule type" value="Genomic_DNA"/>
</dbReference>
<organism evidence="5 6">
    <name type="scientific">Agromyces marinus</name>
    <dbReference type="NCBI Taxonomy" id="1389020"/>
    <lineage>
        <taxon>Bacteria</taxon>
        <taxon>Bacillati</taxon>
        <taxon>Actinomycetota</taxon>
        <taxon>Actinomycetes</taxon>
        <taxon>Micrococcales</taxon>
        <taxon>Microbacteriaceae</taxon>
        <taxon>Agromyces</taxon>
    </lineage>
</organism>
<protein>
    <recommendedName>
        <fullName evidence="4">NADP-dependent oxidoreductase domain-containing protein</fullName>
    </recommendedName>
</protein>
<dbReference type="Pfam" id="PF00248">
    <property type="entry name" value="Aldo_ket_red"/>
    <property type="match status" value="1"/>
</dbReference>
<sequence length="84" mass="9472">MTYAAAADRYARMSYPRIGRSGLRLPALSLGLWHNFGHERPFDVQQRIVRRAFDLGITHFDLANNYGPPRAAPRRTSAACSRAI</sequence>
<keyword evidence="6" id="KW-1185">Reference proteome</keyword>
<keyword evidence="2" id="KW-0521">NADP</keyword>
<evidence type="ECO:0000259" key="4">
    <source>
        <dbReference type="Pfam" id="PF00248"/>
    </source>
</evidence>
<evidence type="ECO:0000313" key="5">
    <source>
        <dbReference type="EMBL" id="BDZ56231.1"/>
    </source>
</evidence>
<dbReference type="InterPro" id="IPR023210">
    <property type="entry name" value="NADP_OxRdtase_dom"/>
</dbReference>